<proteinExistence type="predicted"/>
<organism evidence="1 2">
    <name type="scientific">Arthrobacter methylotrophus</name>
    <dbReference type="NCBI Taxonomy" id="121291"/>
    <lineage>
        <taxon>Bacteria</taxon>
        <taxon>Bacillati</taxon>
        <taxon>Actinomycetota</taxon>
        <taxon>Actinomycetes</taxon>
        <taxon>Micrococcales</taxon>
        <taxon>Micrococcaceae</taxon>
        <taxon>Arthrobacter</taxon>
    </lineage>
</organism>
<evidence type="ECO:0000313" key="1">
    <source>
        <dbReference type="EMBL" id="MFB9714290.1"/>
    </source>
</evidence>
<evidence type="ECO:0000313" key="2">
    <source>
        <dbReference type="Proteomes" id="UP001589536"/>
    </source>
</evidence>
<comment type="caution">
    <text evidence="1">The sequence shown here is derived from an EMBL/GenBank/DDBJ whole genome shotgun (WGS) entry which is preliminary data.</text>
</comment>
<keyword evidence="2" id="KW-1185">Reference proteome</keyword>
<sequence length="139" mass="15671">MSKRSEPDKLPTVELEQWLISNKLARHTRSDRACFHRMAGLPSIGSAAESAYGCQGGDCYISGAIFDHPRRFRVTGRNRIADCAGVISAPYLHAHEMLRDAELISDRWGLSFRLDDARDDWYGYGTTSLVLWNPKKISL</sequence>
<dbReference type="RefSeq" id="WP_345044277.1">
    <property type="nucleotide sequence ID" value="NZ_BAABED010000001.1"/>
</dbReference>
<dbReference type="EMBL" id="JBHMBH010000019">
    <property type="protein sequence ID" value="MFB9714290.1"/>
    <property type="molecule type" value="Genomic_DNA"/>
</dbReference>
<accession>A0ABV5UPU9</accession>
<protein>
    <submittedName>
        <fullName evidence="1">Uncharacterized protein</fullName>
    </submittedName>
</protein>
<dbReference type="Proteomes" id="UP001589536">
    <property type="component" value="Unassembled WGS sequence"/>
</dbReference>
<gene>
    <name evidence="1" type="ORF">ACFFPI_09165</name>
</gene>
<reference evidence="1 2" key="1">
    <citation type="submission" date="2024-09" db="EMBL/GenBank/DDBJ databases">
        <authorList>
            <person name="Sun Q."/>
            <person name="Mori K."/>
        </authorList>
    </citation>
    <scope>NUCLEOTIDE SEQUENCE [LARGE SCALE GENOMIC DNA]</scope>
    <source>
        <strain evidence="1 2">JCM 13519</strain>
    </source>
</reference>
<name>A0ABV5UPU9_9MICC</name>